<dbReference type="Proteomes" id="UP000091857">
    <property type="component" value="Chromosome 11"/>
</dbReference>
<organism evidence="1 2">
    <name type="scientific">Manihot esculenta</name>
    <name type="common">Cassava</name>
    <name type="synonym">Jatropha manihot</name>
    <dbReference type="NCBI Taxonomy" id="3983"/>
    <lineage>
        <taxon>Eukaryota</taxon>
        <taxon>Viridiplantae</taxon>
        <taxon>Streptophyta</taxon>
        <taxon>Embryophyta</taxon>
        <taxon>Tracheophyta</taxon>
        <taxon>Spermatophyta</taxon>
        <taxon>Magnoliopsida</taxon>
        <taxon>eudicotyledons</taxon>
        <taxon>Gunneridae</taxon>
        <taxon>Pentapetalae</taxon>
        <taxon>rosids</taxon>
        <taxon>fabids</taxon>
        <taxon>Malpighiales</taxon>
        <taxon>Euphorbiaceae</taxon>
        <taxon>Crotonoideae</taxon>
        <taxon>Manihoteae</taxon>
        <taxon>Manihot</taxon>
    </lineage>
</organism>
<name>A0ACB7GWP9_MANES</name>
<proteinExistence type="predicted"/>
<gene>
    <name evidence="1" type="ORF">MANES_11G161050v8</name>
</gene>
<dbReference type="EMBL" id="CM004397">
    <property type="protein sequence ID" value="KAG8644752.1"/>
    <property type="molecule type" value="Genomic_DNA"/>
</dbReference>
<sequence>MHGEYSHNCHRRIILVYSFHTWRSDVEATTILNTSAFTMSSRANETALFSDVSLLSTLNLRASPFVGRAFERSGKFRLKQMLGGNHFREWIEFHKNTVKFCCTRLHSSRLNVLQMSRLANFILQKLGMDGGVCFEVLLGTALFMTWTVILTQGAF</sequence>
<keyword evidence="2" id="KW-1185">Reference proteome</keyword>
<accession>A0ACB7GWP9</accession>
<protein>
    <submittedName>
        <fullName evidence="1">Uncharacterized protein</fullName>
    </submittedName>
</protein>
<evidence type="ECO:0000313" key="1">
    <source>
        <dbReference type="EMBL" id="KAG8644752.1"/>
    </source>
</evidence>
<evidence type="ECO:0000313" key="2">
    <source>
        <dbReference type="Proteomes" id="UP000091857"/>
    </source>
</evidence>
<reference evidence="2" key="1">
    <citation type="journal article" date="2016" name="Nat. Biotechnol.">
        <title>Sequencing wild and cultivated cassava and related species reveals extensive interspecific hybridization and genetic diversity.</title>
        <authorList>
            <person name="Bredeson J.V."/>
            <person name="Lyons J.B."/>
            <person name="Prochnik S.E."/>
            <person name="Wu G.A."/>
            <person name="Ha C.M."/>
            <person name="Edsinger-Gonzales E."/>
            <person name="Grimwood J."/>
            <person name="Schmutz J."/>
            <person name="Rabbi I.Y."/>
            <person name="Egesi C."/>
            <person name="Nauluvula P."/>
            <person name="Lebot V."/>
            <person name="Ndunguru J."/>
            <person name="Mkamilo G."/>
            <person name="Bart R.S."/>
            <person name="Setter T.L."/>
            <person name="Gleadow R.M."/>
            <person name="Kulakow P."/>
            <person name="Ferguson M.E."/>
            <person name="Rounsley S."/>
            <person name="Rokhsar D.S."/>
        </authorList>
    </citation>
    <scope>NUCLEOTIDE SEQUENCE [LARGE SCALE GENOMIC DNA]</scope>
    <source>
        <strain evidence="2">cv. AM560-2</strain>
    </source>
</reference>
<comment type="caution">
    <text evidence="1">The sequence shown here is derived from an EMBL/GenBank/DDBJ whole genome shotgun (WGS) entry which is preliminary data.</text>
</comment>